<gene>
    <name evidence="2" type="ORF">UFOPK3772_03079</name>
</gene>
<dbReference type="SUPFAM" id="SSF143120">
    <property type="entry name" value="YefM-like"/>
    <property type="match status" value="1"/>
</dbReference>
<dbReference type="EMBL" id="CAFBNE010000154">
    <property type="protein sequence ID" value="CAB4968185.1"/>
    <property type="molecule type" value="Genomic_DNA"/>
</dbReference>
<reference evidence="2" key="1">
    <citation type="submission" date="2020-05" db="EMBL/GenBank/DDBJ databases">
        <authorList>
            <person name="Chiriac C."/>
            <person name="Salcher M."/>
            <person name="Ghai R."/>
            <person name="Kavagutti S V."/>
        </authorList>
    </citation>
    <scope>NUCLEOTIDE SEQUENCE</scope>
</reference>
<protein>
    <submittedName>
        <fullName evidence="2">Unannotated protein</fullName>
    </submittedName>
</protein>
<evidence type="ECO:0000313" key="2">
    <source>
        <dbReference type="EMBL" id="CAB4968185.1"/>
    </source>
</evidence>
<comment type="similarity">
    <text evidence="1">Belongs to the phD/YefM antitoxin family.</text>
</comment>
<dbReference type="InterPro" id="IPR036165">
    <property type="entry name" value="YefM-like_sf"/>
</dbReference>
<dbReference type="Pfam" id="PF02604">
    <property type="entry name" value="PhdYeFM_antitox"/>
    <property type="match status" value="1"/>
</dbReference>
<sequence>MILYDLQMATFPVSEARDRLQDVVQLARTEAVFLQRYGRVAAVLISPERYEQLLEVEEDAEDVAAFDEALAEEGPNIPWEQVKSDLGWR</sequence>
<accession>A0A6J7LKX1</accession>
<dbReference type="Gene3D" id="3.40.1620.10">
    <property type="entry name" value="YefM-like domain"/>
    <property type="match status" value="1"/>
</dbReference>
<dbReference type="InterPro" id="IPR006442">
    <property type="entry name" value="Antitoxin_Phd/YefM"/>
</dbReference>
<proteinExistence type="inferred from homology"/>
<evidence type="ECO:0000256" key="1">
    <source>
        <dbReference type="ARBA" id="ARBA00009981"/>
    </source>
</evidence>
<organism evidence="2">
    <name type="scientific">freshwater metagenome</name>
    <dbReference type="NCBI Taxonomy" id="449393"/>
    <lineage>
        <taxon>unclassified sequences</taxon>
        <taxon>metagenomes</taxon>
        <taxon>ecological metagenomes</taxon>
    </lineage>
</organism>
<name>A0A6J7LKX1_9ZZZZ</name>
<dbReference type="AlphaFoldDB" id="A0A6J7LKX1"/>